<reference evidence="1 2" key="1">
    <citation type="submission" date="2020-01" db="EMBL/GenBank/DDBJ databases">
        <title>Draft genome sequence of Aspergillus udagawae IFM 46972.</title>
        <authorList>
            <person name="Takahashi H."/>
            <person name="Yaguchi T."/>
        </authorList>
    </citation>
    <scope>NUCLEOTIDE SEQUENCE [LARGE SCALE GENOMIC DNA]</scope>
    <source>
        <strain evidence="1 2">IFM 46972</strain>
    </source>
</reference>
<protein>
    <submittedName>
        <fullName evidence="1">WD repeat protein</fullName>
    </submittedName>
</protein>
<comment type="caution">
    <text evidence="1">The sequence shown here is derived from an EMBL/GenBank/DDBJ whole genome shotgun (WGS) entry which is preliminary data.</text>
</comment>
<dbReference type="AlphaFoldDB" id="A0A8H3RG69"/>
<evidence type="ECO:0000313" key="1">
    <source>
        <dbReference type="EMBL" id="GFF22480.1"/>
    </source>
</evidence>
<gene>
    <name evidence="1" type="ORF">IFM46972_00302</name>
</gene>
<accession>A0A8H3RG69</accession>
<evidence type="ECO:0000313" key="2">
    <source>
        <dbReference type="Proteomes" id="UP000465221"/>
    </source>
</evidence>
<proteinExistence type="predicted"/>
<dbReference type="EMBL" id="BLKC01000002">
    <property type="protein sequence ID" value="GFF22480.1"/>
    <property type="molecule type" value="Genomic_DNA"/>
</dbReference>
<organism evidence="1 2">
    <name type="scientific">Aspergillus udagawae</name>
    <dbReference type="NCBI Taxonomy" id="91492"/>
    <lineage>
        <taxon>Eukaryota</taxon>
        <taxon>Fungi</taxon>
        <taxon>Dikarya</taxon>
        <taxon>Ascomycota</taxon>
        <taxon>Pezizomycotina</taxon>
        <taxon>Eurotiomycetes</taxon>
        <taxon>Eurotiomycetidae</taxon>
        <taxon>Eurotiales</taxon>
        <taxon>Aspergillaceae</taxon>
        <taxon>Aspergillus</taxon>
        <taxon>Aspergillus subgen. Fumigati</taxon>
    </lineage>
</organism>
<dbReference type="Proteomes" id="UP000465221">
    <property type="component" value="Unassembled WGS sequence"/>
</dbReference>
<sequence length="62" mass="6954">MAHVKVAESVYIICSQLFLHTEQAEKPNNVATAENIAVRLTSSFASPPDETRRIAMSRTYCR</sequence>
<name>A0A8H3RG69_9EURO</name>